<keyword evidence="2" id="KW-1185">Reference proteome</keyword>
<proteinExistence type="predicted"/>
<reference evidence="1 2" key="1">
    <citation type="submission" date="2018-08" db="EMBL/GenBank/DDBJ databases">
        <title>Genomic Encyclopedia of Type Strains, Phase IV (KMG-IV): sequencing the most valuable type-strain genomes for metagenomic binning, comparative biology and taxonomic classification.</title>
        <authorList>
            <person name="Goeker M."/>
        </authorList>
    </citation>
    <scope>NUCLEOTIDE SEQUENCE [LARGE SCALE GENOMIC DNA]</scope>
    <source>
        <strain evidence="1 2">BW863</strain>
    </source>
</reference>
<dbReference type="EMBL" id="QUMO01000004">
    <property type="protein sequence ID" value="REF84761.1"/>
    <property type="molecule type" value="Genomic_DNA"/>
</dbReference>
<evidence type="ECO:0000313" key="1">
    <source>
        <dbReference type="EMBL" id="REF84761.1"/>
    </source>
</evidence>
<dbReference type="RefSeq" id="WP_165203945.1">
    <property type="nucleotide sequence ID" value="NZ_CP025086.1"/>
</dbReference>
<dbReference type="Pfam" id="PF14305">
    <property type="entry name" value="ATPgrasp_TupA"/>
    <property type="match status" value="1"/>
</dbReference>
<name>A0A3D9YSB7_9HYPH</name>
<dbReference type="SUPFAM" id="SSF56059">
    <property type="entry name" value="Glutathione synthetase ATP-binding domain-like"/>
    <property type="match status" value="1"/>
</dbReference>
<accession>A0A3D9YSB7</accession>
<organism evidence="1 2">
    <name type="scientific">Methylovirgula ligni</name>
    <dbReference type="NCBI Taxonomy" id="569860"/>
    <lineage>
        <taxon>Bacteria</taxon>
        <taxon>Pseudomonadati</taxon>
        <taxon>Pseudomonadota</taxon>
        <taxon>Alphaproteobacteria</taxon>
        <taxon>Hyphomicrobiales</taxon>
        <taxon>Beijerinckiaceae</taxon>
        <taxon>Methylovirgula</taxon>
    </lineage>
</organism>
<evidence type="ECO:0000313" key="2">
    <source>
        <dbReference type="Proteomes" id="UP000256900"/>
    </source>
</evidence>
<dbReference type="InterPro" id="IPR029465">
    <property type="entry name" value="ATPgrasp_TupA"/>
</dbReference>
<protein>
    <submittedName>
        <fullName evidence="1">Teichuronopeptide biosynthesis TupA-like protein</fullName>
    </submittedName>
</protein>
<dbReference type="Proteomes" id="UP000256900">
    <property type="component" value="Unassembled WGS sequence"/>
</dbReference>
<sequence>MALKDTIRPRLPGWADAIWQHWEQHGEFPNILRPKTFCDKVLHRILFERDERLIETTDKLRARAYVEKRLEAAVLPRLLHVTGDPATLPFDDLPPRFVVKPTHGSGWFEVVRDKTRLDRAALIATCRDWLARSYYGRHREWAYKNIVPRILVQELIDDGTGPLPLDYRVYTFGGKTTFIIVDKIENGVTCSRFFDLDWRRLDISNGLPEFSGDLPRPKHLAEMMRAAEILAEDTDFVRVDFFDTAAQLYFVEMTWTPNAGFRRFHPPVYERHFGDLWAKPGLAAVKSLHPVP</sequence>
<comment type="caution">
    <text evidence="1">The sequence shown here is derived from an EMBL/GenBank/DDBJ whole genome shotgun (WGS) entry which is preliminary data.</text>
</comment>
<gene>
    <name evidence="1" type="ORF">DES32_2875</name>
</gene>
<dbReference type="AlphaFoldDB" id="A0A3D9YSB7"/>